<dbReference type="InterPro" id="IPR016197">
    <property type="entry name" value="Chromo-like_dom_sf"/>
</dbReference>
<gene>
    <name evidence="11" type="ORF">J8273_6974</name>
</gene>
<dbReference type="Gene3D" id="3.30.420.10">
    <property type="entry name" value="Ribonuclease H-like superfamily/Ribonuclease H"/>
    <property type="match status" value="1"/>
</dbReference>
<keyword evidence="7" id="KW-0695">RNA-directed DNA polymerase</keyword>
<dbReference type="InterPro" id="IPR000477">
    <property type="entry name" value="RT_dom"/>
</dbReference>
<reference evidence="11" key="1">
    <citation type="submission" date="2021-05" db="EMBL/GenBank/DDBJ databases">
        <title>A free-living protist that lacks canonical eukaryotic 1 DNA replication and segregation systems.</title>
        <authorList>
            <person name="Salas-Leiva D.E."/>
            <person name="Tromer E.C."/>
            <person name="Curtis B.A."/>
            <person name="Jerlstrom-Hultqvist J."/>
            <person name="Kolisko M."/>
            <person name="Yi Z."/>
            <person name="Salas-Leiva J.S."/>
            <person name="Gallot-Lavallee L."/>
            <person name="Kops G.J.P.L."/>
            <person name="Archibald J.M."/>
            <person name="Simpson A.G.B."/>
            <person name="Roger A.J."/>
        </authorList>
    </citation>
    <scope>NUCLEOTIDE SEQUENCE</scope>
    <source>
        <strain evidence="11">BICM</strain>
    </source>
</reference>
<dbReference type="Pfam" id="PF13650">
    <property type="entry name" value="Asp_protease_2"/>
    <property type="match status" value="1"/>
</dbReference>
<dbReference type="InterPro" id="IPR043502">
    <property type="entry name" value="DNA/RNA_pol_sf"/>
</dbReference>
<dbReference type="SUPFAM" id="SSF54160">
    <property type="entry name" value="Chromo domain-like"/>
    <property type="match status" value="1"/>
</dbReference>
<dbReference type="InterPro" id="IPR012337">
    <property type="entry name" value="RNaseH-like_sf"/>
</dbReference>
<dbReference type="Proteomes" id="UP000717585">
    <property type="component" value="Unassembled WGS sequence"/>
</dbReference>
<keyword evidence="6" id="KW-0378">Hydrolase</keyword>
<dbReference type="Gene3D" id="2.40.70.10">
    <property type="entry name" value="Acid Proteases"/>
    <property type="match status" value="1"/>
</dbReference>
<feature type="compositionally biased region" description="Low complexity" evidence="8">
    <location>
        <begin position="270"/>
        <end position="283"/>
    </location>
</feature>
<proteinExistence type="predicted"/>
<dbReference type="SUPFAM" id="SSF53098">
    <property type="entry name" value="Ribonuclease H-like"/>
    <property type="match status" value="1"/>
</dbReference>
<accession>A0A8J6AXD8</accession>
<feature type="domain" description="Integrase catalytic" evidence="10">
    <location>
        <begin position="1081"/>
        <end position="1241"/>
    </location>
</feature>
<dbReference type="CDD" id="cd01647">
    <property type="entry name" value="RT_LTR"/>
    <property type="match status" value="1"/>
</dbReference>
<evidence type="ECO:0000256" key="5">
    <source>
        <dbReference type="ARBA" id="ARBA00022759"/>
    </source>
</evidence>
<keyword evidence="4" id="KW-0540">Nuclease</keyword>
<dbReference type="Gene3D" id="3.10.10.10">
    <property type="entry name" value="HIV Type 1 Reverse Transcriptase, subunit A, domain 1"/>
    <property type="match status" value="1"/>
</dbReference>
<dbReference type="GO" id="GO:0003964">
    <property type="term" value="F:RNA-directed DNA polymerase activity"/>
    <property type="evidence" value="ECO:0007669"/>
    <property type="project" value="UniProtKB-KW"/>
</dbReference>
<dbReference type="OrthoDB" id="8060624at2759"/>
<dbReference type="InterPro" id="IPR050951">
    <property type="entry name" value="Retrovirus_Pol_polyprotein"/>
</dbReference>
<evidence type="ECO:0000256" key="7">
    <source>
        <dbReference type="ARBA" id="ARBA00022918"/>
    </source>
</evidence>
<evidence type="ECO:0000259" key="9">
    <source>
        <dbReference type="PROSITE" id="PS50013"/>
    </source>
</evidence>
<dbReference type="SMART" id="SM00298">
    <property type="entry name" value="CHROMO"/>
    <property type="match status" value="1"/>
</dbReference>
<dbReference type="SUPFAM" id="SSF50630">
    <property type="entry name" value="Acid proteases"/>
    <property type="match status" value="1"/>
</dbReference>
<evidence type="ECO:0000256" key="1">
    <source>
        <dbReference type="ARBA" id="ARBA00012493"/>
    </source>
</evidence>
<dbReference type="CDD" id="cd09274">
    <property type="entry name" value="RNase_HI_RT_Ty3"/>
    <property type="match status" value="1"/>
</dbReference>
<feature type="region of interest" description="Disordered" evidence="8">
    <location>
        <begin position="229"/>
        <end position="291"/>
    </location>
</feature>
<dbReference type="Pfam" id="PF17921">
    <property type="entry name" value="Integrase_H2C2"/>
    <property type="match status" value="1"/>
</dbReference>
<evidence type="ECO:0000256" key="6">
    <source>
        <dbReference type="ARBA" id="ARBA00022801"/>
    </source>
</evidence>
<evidence type="ECO:0000313" key="11">
    <source>
        <dbReference type="EMBL" id="KAG9390723.1"/>
    </source>
</evidence>
<dbReference type="Gene3D" id="1.10.340.70">
    <property type="match status" value="1"/>
</dbReference>
<organism evidence="11 12">
    <name type="scientific">Carpediemonas membranifera</name>
    <dbReference type="NCBI Taxonomy" id="201153"/>
    <lineage>
        <taxon>Eukaryota</taxon>
        <taxon>Metamonada</taxon>
        <taxon>Carpediemonas-like organisms</taxon>
        <taxon>Carpediemonas</taxon>
    </lineage>
</organism>
<dbReference type="Pfam" id="PF00665">
    <property type="entry name" value="rve"/>
    <property type="match status" value="1"/>
</dbReference>
<evidence type="ECO:0000313" key="12">
    <source>
        <dbReference type="Proteomes" id="UP000717585"/>
    </source>
</evidence>
<dbReference type="Gene3D" id="3.30.70.270">
    <property type="match status" value="2"/>
</dbReference>
<dbReference type="Pfam" id="PF00078">
    <property type="entry name" value="RVT_1"/>
    <property type="match status" value="1"/>
</dbReference>
<keyword evidence="12" id="KW-1185">Reference proteome</keyword>
<dbReference type="PANTHER" id="PTHR37984:SF5">
    <property type="entry name" value="PROTEIN NYNRIN-LIKE"/>
    <property type="match status" value="1"/>
</dbReference>
<evidence type="ECO:0000259" key="10">
    <source>
        <dbReference type="PROSITE" id="PS50994"/>
    </source>
</evidence>
<feature type="region of interest" description="Disordered" evidence="8">
    <location>
        <begin position="304"/>
        <end position="329"/>
    </location>
</feature>
<evidence type="ECO:0000256" key="3">
    <source>
        <dbReference type="ARBA" id="ARBA00022695"/>
    </source>
</evidence>
<comment type="caution">
    <text evidence="11">The sequence shown here is derived from an EMBL/GenBank/DDBJ whole genome shotgun (WGS) entry which is preliminary data.</text>
</comment>
<dbReference type="GO" id="GO:0016787">
    <property type="term" value="F:hydrolase activity"/>
    <property type="evidence" value="ECO:0007669"/>
    <property type="project" value="UniProtKB-KW"/>
</dbReference>
<sequence length="1432" mass="162593">MVTFDLEIKMPRFSAANITIEGVEKFEREVRVAIASKHDYPVALLLPSGLAKELESSKPGLTAETATKEEVFDFLRELAAPKSLQQLKKHLRSIDCPTKDTSGYRTHLAAVRDYTDRFKRAADYAQRVASKERKDGHRRLYGTKKTKVPVLSEDGASATVVEKDVPWTADEVAAKRAEAFEKTASKMCMTRLNPQILYERVEMERSLLRPSKLIDLIELIKLEAECLDDEPPTEEVTEGKRKAPVADAQRNLRHPRGGSGQSGTARVAEPQAQTPAATTATQPSKPRKPFRPCRICQGSHYDWECPQKKGRHDQGGLRPHPKKVDPRSREANLAVSEEAVVVQAMINGHEYNVYVDTGASISFIGSQAVYELIPKADTKIIQLDSELMVRTANATVRCSSAVRMQLCIPSISDWPVEFTTLFVILPGLKDKVIMGCSTLRELGLLNDEELHIRFKQPEEAENDTATEPFTPEYMAALATSDKSELEKITLVDDDDGRIKALCEEFSEIFDRELPREGSALPRARVPLDESVPFHRHLKARPLKPGVRERVQEELRSLESKGLIQDASGPYASPVVAVLTGHKGSSKLRLCGDYSEINKATVRDRYPLPDIRSFITEAAGSTRFGCMDLREGYHQILMEPEDIPKTAIITPDGYKEYTRLPFGLTNAPAHFQRAMDSAFAPLRQRGVSAYLDDIRVHAGSTDEFIERLRASFETCRQYRLRLKAEKCIFGARSVEIVGYICDKDGYRLSHQRVEAVKNIRRPRTLKELQTTLGSFNYVSKFVHDSSRMLRPLQNLKKGGNRDIEGRWDARCQEAFDNFKEKLSATTSLAFPDLTKKWTLHTDASNEGFGGMLTQRSEDGAEELVSLFSGTFTETQSRWSTYEQELYAILYAVTRPDLTALFKIHPHFKVMSDHRNLVYLNNKKYVNDKILRWSLILSDYHFTVSHVAGSSNVVADHLSRISNTLLVALENTANSFTQLIKDTQERDFSDEEREQYKNIQHDGIITVEGIPVIPQASAELKRRILKHAHRWHEGRDKTIQKAKEIGIWAGLASDASNTVKTCPVCAKTRIRQYIQDNKIFRTTSTTPWRSIAIDTIGPISMDSEGNRYIYVITDLCTRYTELMPSHANDAESATKALWQSVLRHGIPQYIKSDNGVEYTNKLVEGLVETLKTHHQYTLPYSPESNGVVERRNGEVMRHIRWMVLAMDSFDHWSHVLPLAQHILNNTTHSDTGFSPNELIYGRRNDIGRVQLGDVMTSNEPEGEVRNAADYLRALRDLQQLADETLVDEGSEDFRKFKEKVIEPGMLVFKRPVTKNKLHGLLGPYKVLAQKGKAVELESVLEQRREVVHRSKLAPCPAIELTQARQMRASDDELYVAEEIVKHRARTHELLIRWEGYKIPTWEKYSTANKHLGIVQDYLRRHRLRWRPVQFENNP</sequence>
<dbReference type="Gene3D" id="2.40.50.40">
    <property type="match status" value="1"/>
</dbReference>
<feature type="domain" description="Chromo" evidence="9">
    <location>
        <begin position="1372"/>
        <end position="1427"/>
    </location>
</feature>
<dbReference type="InterPro" id="IPR041588">
    <property type="entry name" value="Integrase_H2C2"/>
</dbReference>
<keyword evidence="3" id="KW-0548">Nucleotidyltransferase</keyword>
<dbReference type="InterPro" id="IPR001584">
    <property type="entry name" value="Integrase_cat-core"/>
</dbReference>
<protein>
    <recommendedName>
        <fullName evidence="1">RNA-directed DNA polymerase</fullName>
        <ecNumber evidence="1">2.7.7.49</ecNumber>
    </recommendedName>
</protein>
<dbReference type="InterPro" id="IPR043128">
    <property type="entry name" value="Rev_trsase/Diguanyl_cyclase"/>
</dbReference>
<dbReference type="EC" id="2.7.7.49" evidence="1"/>
<dbReference type="GO" id="GO:0015074">
    <property type="term" value="P:DNA integration"/>
    <property type="evidence" value="ECO:0007669"/>
    <property type="project" value="InterPro"/>
</dbReference>
<dbReference type="CDD" id="cd00024">
    <property type="entry name" value="CD_CSD"/>
    <property type="match status" value="1"/>
</dbReference>
<keyword evidence="2" id="KW-0808">Transferase</keyword>
<dbReference type="PROSITE" id="PS50994">
    <property type="entry name" value="INTEGRASE"/>
    <property type="match status" value="1"/>
</dbReference>
<dbReference type="EMBL" id="JAHDYR010000062">
    <property type="protein sequence ID" value="KAG9390723.1"/>
    <property type="molecule type" value="Genomic_DNA"/>
</dbReference>
<evidence type="ECO:0000256" key="4">
    <source>
        <dbReference type="ARBA" id="ARBA00022722"/>
    </source>
</evidence>
<dbReference type="GO" id="GO:0004519">
    <property type="term" value="F:endonuclease activity"/>
    <property type="evidence" value="ECO:0007669"/>
    <property type="project" value="UniProtKB-KW"/>
</dbReference>
<dbReference type="PANTHER" id="PTHR37984">
    <property type="entry name" value="PROTEIN CBG26694"/>
    <property type="match status" value="1"/>
</dbReference>
<feature type="compositionally biased region" description="Basic and acidic residues" evidence="8">
    <location>
        <begin position="304"/>
        <end position="315"/>
    </location>
</feature>
<dbReference type="GO" id="GO:0003676">
    <property type="term" value="F:nucleic acid binding"/>
    <property type="evidence" value="ECO:0007669"/>
    <property type="project" value="InterPro"/>
</dbReference>
<name>A0A8J6AXD8_9EUKA</name>
<dbReference type="InterPro" id="IPR021109">
    <property type="entry name" value="Peptidase_aspartic_dom_sf"/>
</dbReference>
<dbReference type="Pfam" id="PF17917">
    <property type="entry name" value="RT_RNaseH"/>
    <property type="match status" value="1"/>
</dbReference>
<keyword evidence="5" id="KW-0255">Endonuclease</keyword>
<dbReference type="InterPro" id="IPR041373">
    <property type="entry name" value="RT_RNaseH"/>
</dbReference>
<dbReference type="PROSITE" id="PS50013">
    <property type="entry name" value="CHROMO_2"/>
    <property type="match status" value="1"/>
</dbReference>
<dbReference type="InterPro" id="IPR000953">
    <property type="entry name" value="Chromo/chromo_shadow_dom"/>
</dbReference>
<evidence type="ECO:0000256" key="2">
    <source>
        <dbReference type="ARBA" id="ARBA00022679"/>
    </source>
</evidence>
<dbReference type="SUPFAM" id="SSF56672">
    <property type="entry name" value="DNA/RNA polymerases"/>
    <property type="match status" value="1"/>
</dbReference>
<dbReference type="InterPro" id="IPR036397">
    <property type="entry name" value="RNaseH_sf"/>
</dbReference>
<evidence type="ECO:0000256" key="8">
    <source>
        <dbReference type="SAM" id="MobiDB-lite"/>
    </source>
</evidence>